<dbReference type="EMBL" id="JACHCC010000012">
    <property type="protein sequence ID" value="MBB6502140.1"/>
    <property type="molecule type" value="Genomic_DNA"/>
</dbReference>
<evidence type="ECO:0000313" key="1">
    <source>
        <dbReference type="EMBL" id="MBB6502140.1"/>
    </source>
</evidence>
<accession>A0A7X0J7A4</accession>
<dbReference type="RefSeq" id="WP_184628402.1">
    <property type="nucleotide sequence ID" value="NZ_JACHCC010000012.1"/>
</dbReference>
<evidence type="ECO:0000313" key="2">
    <source>
        <dbReference type="Proteomes" id="UP000521017"/>
    </source>
</evidence>
<reference evidence="1 2" key="1">
    <citation type="submission" date="2020-08" db="EMBL/GenBank/DDBJ databases">
        <title>Genomic Encyclopedia of Type Strains, Phase IV (KMG-V): Genome sequencing to study the core and pangenomes of soil and plant-associated prokaryotes.</title>
        <authorList>
            <person name="Whitman W."/>
        </authorList>
    </citation>
    <scope>NUCLEOTIDE SEQUENCE [LARGE SCALE GENOMIC DNA]</scope>
    <source>
        <strain evidence="1 2">M2T3</strain>
    </source>
</reference>
<gene>
    <name evidence="1" type="ORF">HDF25_004317</name>
</gene>
<proteinExistence type="predicted"/>
<dbReference type="AlphaFoldDB" id="A0A7X0J7A4"/>
<comment type="caution">
    <text evidence="1">The sequence shown here is derived from an EMBL/GenBank/DDBJ whole genome shotgun (WGS) entry which is preliminary data.</text>
</comment>
<name>A0A7X0J7A4_9SPHI</name>
<organism evidence="1 2">
    <name type="scientific">Pedobacter cryoconitis</name>
    <dbReference type="NCBI Taxonomy" id="188932"/>
    <lineage>
        <taxon>Bacteria</taxon>
        <taxon>Pseudomonadati</taxon>
        <taxon>Bacteroidota</taxon>
        <taxon>Sphingobacteriia</taxon>
        <taxon>Sphingobacteriales</taxon>
        <taxon>Sphingobacteriaceae</taxon>
        <taxon>Pedobacter</taxon>
    </lineage>
</organism>
<dbReference type="Proteomes" id="UP000521017">
    <property type="component" value="Unassembled WGS sequence"/>
</dbReference>
<sequence length="47" mass="5213">MLSYLFTQVMDGRNARLGDGVQKAIHREPANCSAYVNRTVATGIWNS</sequence>
<protein>
    <submittedName>
        <fullName evidence="1">Uncharacterized protein</fullName>
    </submittedName>
</protein>